<evidence type="ECO:0000256" key="1">
    <source>
        <dbReference type="ARBA" id="ARBA00004141"/>
    </source>
</evidence>
<proteinExistence type="inferred from homology"/>
<sequence length="826" mass="91040">MQPLGEPPPGTDLSANRHALIVALLASSWALAVIVTVLRVICRRLTRNRLWLDDWLILISLVWSAMYMFLHTVWLGLHGFGKHIWAAPPEARKVYAQGSFLSGIAFILALVFIKLSVLALFWRLFSVQDSIQAILWILFGVVYAWGFAGLLVVIFQCLPTRSIWERFDPVNPMPPTDYSCGVDLFKFYFGYAVVNTSTDIVIVLTPFPYIWKLHLPRAQKAAVMAIFALGALEVIISGVRIVFLVTLDRSYVDVTWDLAIPAVMTGIEVTLGTDPIINGVEQLCQFVGGEGGTGKSHVIAVLMGPFAARGTSNRLLMTATSGMAAARTSGITIRSAYGFTKDHGSSRTNASKDVGRLSLPNQAEQRFVNGQTRVDWQEKDVLVIDEVSILGARTLHAVIEQLCRLRGSQRDLGSIPIVLFCGGLHQFRPVQERPILLRSAAVSWDIDNSFKAGQRHRHDKAHVLWRRFATIIMPKEHMRAAGNPELQRLLKRIRRGEQDGTDLALPNSRCYQDTELTLAGARCDRTGEACWRKAPKPVRPWFNPQAGARQRVRRNEHVQAADVRLCVYLVRRALSVWEQSPTWPGGTADSGCPHVVSNVVIASVTSVWMAMQGPAPSTVQSVPAERAMAIGIHLDTGPRPTGNKVSLTDPPGKSRIVQTQSFVGCGAFTVGTSVLAARRALDKSDYPSARRPAPPQGPSPTNRTSPPSTRRVSCPAWAQRPPQYIARRGIGMANHTMRLGHSSRRHAAVEFSCVIPKEDRVLRCIARAPPLPQRADEVSEVSVVCVSLAGERGIARHTSWCLAEIIKHALGGALFTHCARFTYARP</sequence>
<comment type="caution">
    <text evidence="11">The sequence shown here is derived from an EMBL/GenBank/DDBJ whole genome shotgun (WGS) entry which is preliminary data.</text>
</comment>
<evidence type="ECO:0000313" key="11">
    <source>
        <dbReference type="EMBL" id="PWI71381.1"/>
    </source>
</evidence>
<dbReference type="InterPro" id="IPR049326">
    <property type="entry name" value="Rhodopsin_dom_fungi"/>
</dbReference>
<evidence type="ECO:0000256" key="3">
    <source>
        <dbReference type="ARBA" id="ARBA00022989"/>
    </source>
</evidence>
<dbReference type="GO" id="GO:0016020">
    <property type="term" value="C:membrane"/>
    <property type="evidence" value="ECO:0007669"/>
    <property type="project" value="UniProtKB-SubCell"/>
</dbReference>
<dbReference type="AlphaFoldDB" id="A0A2U3EA46"/>
<dbReference type="PANTHER" id="PTHR33048">
    <property type="entry name" value="PTH11-LIKE INTEGRAL MEMBRANE PROTEIN (AFU_ORTHOLOGUE AFUA_5G11245)"/>
    <property type="match status" value="1"/>
</dbReference>
<keyword evidence="6" id="KW-0234">DNA repair</keyword>
<feature type="domain" description="Rhodopsin" evidence="10">
    <location>
        <begin position="38"/>
        <end position="272"/>
    </location>
</feature>
<dbReference type="InterPro" id="IPR010285">
    <property type="entry name" value="DNA_helicase_pif1-like_DEAD"/>
</dbReference>
<dbReference type="InterPro" id="IPR027417">
    <property type="entry name" value="P-loop_NTPase"/>
</dbReference>
<feature type="transmembrane region" description="Helical" evidence="8">
    <location>
        <begin position="133"/>
        <end position="155"/>
    </location>
</feature>
<evidence type="ECO:0000256" key="8">
    <source>
        <dbReference type="SAM" id="Phobius"/>
    </source>
</evidence>
<dbReference type="EMBL" id="LCWV01000007">
    <property type="protein sequence ID" value="PWI71381.1"/>
    <property type="molecule type" value="Genomic_DNA"/>
</dbReference>
<comment type="subcellular location">
    <subcellularLocation>
        <location evidence="1">Membrane</location>
        <topology evidence="1">Multi-pass membrane protein</topology>
    </subcellularLocation>
</comment>
<protein>
    <recommendedName>
        <fullName evidence="6">ATP-dependent DNA helicase</fullName>
        <ecNumber evidence="6">5.6.2.3</ecNumber>
    </recommendedName>
</protein>
<feature type="transmembrane region" description="Helical" evidence="8">
    <location>
        <begin position="94"/>
        <end position="121"/>
    </location>
</feature>
<feature type="domain" description="DNA helicase Pif1-like DEAD-box helicase" evidence="9">
    <location>
        <begin position="285"/>
        <end position="434"/>
    </location>
</feature>
<keyword evidence="6" id="KW-0227">DNA damage</keyword>
<dbReference type="Gene3D" id="3.40.50.300">
    <property type="entry name" value="P-loop containing nucleotide triphosphate hydrolases"/>
    <property type="match status" value="1"/>
</dbReference>
<dbReference type="EC" id="5.6.2.3" evidence="6"/>
<dbReference type="Proteomes" id="UP000245956">
    <property type="component" value="Unassembled WGS sequence"/>
</dbReference>
<evidence type="ECO:0000313" key="12">
    <source>
        <dbReference type="Proteomes" id="UP000245956"/>
    </source>
</evidence>
<keyword evidence="3 8" id="KW-1133">Transmembrane helix</keyword>
<dbReference type="Pfam" id="PF05970">
    <property type="entry name" value="PIF1"/>
    <property type="match status" value="1"/>
</dbReference>
<keyword evidence="6" id="KW-0067">ATP-binding</keyword>
<evidence type="ECO:0000259" key="9">
    <source>
        <dbReference type="Pfam" id="PF05970"/>
    </source>
</evidence>
<evidence type="ECO:0000259" key="10">
    <source>
        <dbReference type="Pfam" id="PF20684"/>
    </source>
</evidence>
<keyword evidence="4 8" id="KW-0472">Membrane</keyword>
<feature type="transmembrane region" description="Helical" evidence="8">
    <location>
        <begin position="223"/>
        <end position="245"/>
    </location>
</feature>
<comment type="similarity">
    <text evidence="6">Belongs to the helicase family.</text>
</comment>
<keyword evidence="6" id="KW-0233">DNA recombination</keyword>
<evidence type="ECO:0000256" key="7">
    <source>
        <dbReference type="SAM" id="MobiDB-lite"/>
    </source>
</evidence>
<evidence type="ECO:0000256" key="5">
    <source>
        <dbReference type="ARBA" id="ARBA00038359"/>
    </source>
</evidence>
<feature type="transmembrane region" description="Helical" evidence="8">
    <location>
        <begin position="188"/>
        <end position="211"/>
    </location>
</feature>
<dbReference type="InterPro" id="IPR052337">
    <property type="entry name" value="SAT4-like"/>
</dbReference>
<keyword evidence="2 8" id="KW-0812">Transmembrane</keyword>
<dbReference type="Pfam" id="PF20684">
    <property type="entry name" value="Fung_rhodopsin"/>
    <property type="match status" value="1"/>
</dbReference>
<name>A0A2U3EA46_PURLI</name>
<keyword evidence="6" id="KW-0347">Helicase</keyword>
<keyword evidence="6" id="KW-0378">Hydrolase</keyword>
<accession>A0A2U3EA46</accession>
<feature type="transmembrane region" description="Helical" evidence="8">
    <location>
        <begin position="20"/>
        <end position="42"/>
    </location>
</feature>
<keyword evidence="6" id="KW-0547">Nucleotide-binding</keyword>
<feature type="transmembrane region" description="Helical" evidence="8">
    <location>
        <begin position="54"/>
        <end position="74"/>
    </location>
</feature>
<comment type="cofactor">
    <cofactor evidence="6">
        <name>Mg(2+)</name>
        <dbReference type="ChEBI" id="CHEBI:18420"/>
    </cofactor>
</comment>
<gene>
    <name evidence="11" type="ORF">PCL_11475</name>
</gene>
<evidence type="ECO:0000256" key="4">
    <source>
        <dbReference type="ARBA" id="ARBA00023136"/>
    </source>
</evidence>
<feature type="compositionally biased region" description="Low complexity" evidence="7">
    <location>
        <begin position="699"/>
        <end position="711"/>
    </location>
</feature>
<dbReference type="PANTHER" id="PTHR33048:SF47">
    <property type="entry name" value="INTEGRAL MEMBRANE PROTEIN-RELATED"/>
    <property type="match status" value="1"/>
</dbReference>
<evidence type="ECO:0000256" key="6">
    <source>
        <dbReference type="RuleBase" id="RU363044"/>
    </source>
</evidence>
<comment type="similarity">
    <text evidence="5">Belongs to the SAT4 family.</text>
</comment>
<dbReference type="SUPFAM" id="SSF52540">
    <property type="entry name" value="P-loop containing nucleoside triphosphate hydrolases"/>
    <property type="match status" value="1"/>
</dbReference>
<organism evidence="11 12">
    <name type="scientific">Purpureocillium lilacinum</name>
    <name type="common">Paecilomyces lilacinus</name>
    <dbReference type="NCBI Taxonomy" id="33203"/>
    <lineage>
        <taxon>Eukaryota</taxon>
        <taxon>Fungi</taxon>
        <taxon>Dikarya</taxon>
        <taxon>Ascomycota</taxon>
        <taxon>Pezizomycotina</taxon>
        <taxon>Sordariomycetes</taxon>
        <taxon>Hypocreomycetidae</taxon>
        <taxon>Hypocreales</taxon>
        <taxon>Ophiocordycipitaceae</taxon>
        <taxon>Purpureocillium</taxon>
    </lineage>
</organism>
<evidence type="ECO:0000256" key="2">
    <source>
        <dbReference type="ARBA" id="ARBA00022692"/>
    </source>
</evidence>
<comment type="catalytic activity">
    <reaction evidence="6">
        <text>ATP + H2O = ADP + phosphate + H(+)</text>
        <dbReference type="Rhea" id="RHEA:13065"/>
        <dbReference type="ChEBI" id="CHEBI:15377"/>
        <dbReference type="ChEBI" id="CHEBI:15378"/>
        <dbReference type="ChEBI" id="CHEBI:30616"/>
        <dbReference type="ChEBI" id="CHEBI:43474"/>
        <dbReference type="ChEBI" id="CHEBI:456216"/>
        <dbReference type="EC" id="5.6.2.3"/>
    </reaction>
</comment>
<feature type="region of interest" description="Disordered" evidence="7">
    <location>
        <begin position="682"/>
        <end position="717"/>
    </location>
</feature>
<reference evidence="11 12" key="1">
    <citation type="journal article" date="2016" name="Front. Microbiol.">
        <title>Genome and transcriptome sequences reveal the specific parasitism of the nematophagous Purpureocillium lilacinum 36-1.</title>
        <authorList>
            <person name="Xie J."/>
            <person name="Li S."/>
            <person name="Mo C."/>
            <person name="Xiao X."/>
            <person name="Peng D."/>
            <person name="Wang G."/>
            <person name="Xiao Y."/>
        </authorList>
    </citation>
    <scope>NUCLEOTIDE SEQUENCE [LARGE SCALE GENOMIC DNA]</scope>
    <source>
        <strain evidence="11 12">36-1</strain>
    </source>
</reference>